<dbReference type="InterPro" id="IPR040372">
    <property type="entry name" value="YaeB-like"/>
</dbReference>
<organism evidence="4 5">
    <name type="scientific">Halovulum dunhuangense</name>
    <dbReference type="NCBI Taxonomy" id="1505036"/>
    <lineage>
        <taxon>Bacteria</taxon>
        <taxon>Pseudomonadati</taxon>
        <taxon>Pseudomonadota</taxon>
        <taxon>Alphaproteobacteria</taxon>
        <taxon>Rhodobacterales</taxon>
        <taxon>Paracoccaceae</taxon>
        <taxon>Halovulum</taxon>
    </lineage>
</organism>
<dbReference type="RefSeq" id="WP_171323986.1">
    <property type="nucleotide sequence ID" value="NZ_JABFBC010000001.1"/>
</dbReference>
<gene>
    <name evidence="4" type="primary">tsaA</name>
    <name evidence="4" type="ORF">HMH01_07695</name>
</gene>
<evidence type="ECO:0000259" key="3">
    <source>
        <dbReference type="PROSITE" id="PS51668"/>
    </source>
</evidence>
<dbReference type="EMBL" id="JABFBC010000001">
    <property type="protein sequence ID" value="NNU80322.1"/>
    <property type="molecule type" value="Genomic_DNA"/>
</dbReference>
<evidence type="ECO:0000313" key="5">
    <source>
        <dbReference type="Proteomes" id="UP000572377"/>
    </source>
</evidence>
<name>A0A849L257_9RHOB</name>
<proteinExistence type="inferred from homology"/>
<dbReference type="PROSITE" id="PS51668">
    <property type="entry name" value="TSAA_2"/>
    <property type="match status" value="1"/>
</dbReference>
<dbReference type="Gene3D" id="2.40.30.70">
    <property type="entry name" value="YaeB-like"/>
    <property type="match status" value="1"/>
</dbReference>
<dbReference type="AlphaFoldDB" id="A0A849L257"/>
<dbReference type="InterPro" id="IPR036413">
    <property type="entry name" value="YaeB-like_sf"/>
</dbReference>
<comment type="caution">
    <text evidence="4">The sequence shown here is derived from an EMBL/GenBank/DDBJ whole genome shotgun (WGS) entry which is preliminary data.</text>
</comment>
<feature type="domain" description="TsaA-like" evidence="3">
    <location>
        <begin position="24"/>
        <end position="154"/>
    </location>
</feature>
<dbReference type="NCBIfam" id="TIGR00104">
    <property type="entry name" value="tRNA_TsaA"/>
    <property type="match status" value="1"/>
</dbReference>
<dbReference type="SUPFAM" id="SSF118196">
    <property type="entry name" value="YaeB-like"/>
    <property type="match status" value="1"/>
</dbReference>
<dbReference type="GO" id="GO:0008168">
    <property type="term" value="F:methyltransferase activity"/>
    <property type="evidence" value="ECO:0007669"/>
    <property type="project" value="UniProtKB-KW"/>
</dbReference>
<dbReference type="GO" id="GO:0032259">
    <property type="term" value="P:methylation"/>
    <property type="evidence" value="ECO:0007669"/>
    <property type="project" value="UniProtKB-KW"/>
</dbReference>
<protein>
    <submittedName>
        <fullName evidence="4">tRNA (N6-threonylcarbamoyladenosine(37)-N6)-methyltransferase TrmO</fullName>
    </submittedName>
</protein>
<dbReference type="InterPro" id="IPR036414">
    <property type="entry name" value="YaeB_N_sf"/>
</dbReference>
<dbReference type="Pfam" id="PF01980">
    <property type="entry name" value="TrmO_N"/>
    <property type="match status" value="1"/>
</dbReference>
<keyword evidence="5" id="KW-1185">Reference proteome</keyword>
<dbReference type="PANTHER" id="PTHR12818:SF0">
    <property type="entry name" value="TRNA (ADENINE(37)-N6)-METHYLTRANSFERASE"/>
    <property type="match status" value="1"/>
</dbReference>
<keyword evidence="1" id="KW-0949">S-adenosyl-L-methionine</keyword>
<dbReference type="Proteomes" id="UP000572377">
    <property type="component" value="Unassembled WGS sequence"/>
</dbReference>
<evidence type="ECO:0000256" key="1">
    <source>
        <dbReference type="ARBA" id="ARBA00022691"/>
    </source>
</evidence>
<comment type="similarity">
    <text evidence="2">Belongs to the tRNA methyltransferase O family.</text>
</comment>
<dbReference type="InterPro" id="IPR023370">
    <property type="entry name" value="TrmO-like_N"/>
</dbReference>
<dbReference type="PANTHER" id="PTHR12818">
    <property type="entry name" value="TRNA (ADENINE(37)-N6)-METHYLTRANSFERASE"/>
    <property type="match status" value="1"/>
</dbReference>
<evidence type="ECO:0000256" key="2">
    <source>
        <dbReference type="ARBA" id="ARBA00033753"/>
    </source>
</evidence>
<dbReference type="CDD" id="cd09281">
    <property type="entry name" value="UPF0066"/>
    <property type="match status" value="1"/>
</dbReference>
<keyword evidence="4" id="KW-0489">Methyltransferase</keyword>
<keyword evidence="4" id="KW-0808">Transferase</keyword>
<accession>A0A849L257</accession>
<reference evidence="4 5" key="1">
    <citation type="submission" date="2020-05" db="EMBL/GenBank/DDBJ databases">
        <title>Gimesia benthica sp. nov., a novel planctomycete isolated from a deep-sea water sample of the Northwest Indian Ocean.</title>
        <authorList>
            <person name="Wang J."/>
            <person name="Ruan C."/>
            <person name="Song L."/>
            <person name="Zhu Y."/>
            <person name="Li A."/>
            <person name="Zheng X."/>
            <person name="Wang L."/>
            <person name="Lu Z."/>
            <person name="Huang Y."/>
            <person name="Du W."/>
            <person name="Zhou Y."/>
            <person name="Huang L."/>
            <person name="Dai X."/>
        </authorList>
    </citation>
    <scope>NUCLEOTIDE SEQUENCE [LARGE SCALE GENOMIC DNA]</scope>
    <source>
        <strain evidence="4 5">YYQ-30</strain>
    </source>
</reference>
<sequence>MSDRQAIRPHEIATDAPLPRDASIAFIGVIRTPWTRREDCPHQGKPDGPECVIELTPPWDRALDGIEGFDTIEVFYWLHLSRRDLLVQNPRHANAPRGTFSLRSPIRPNPIGASTVRLVRRDGPRLVVRGLECVDGTPLIDLKPDHCHYTPPKAGD</sequence>
<evidence type="ECO:0000313" key="4">
    <source>
        <dbReference type="EMBL" id="NNU80322.1"/>
    </source>
</evidence>